<sequence length="962" mass="112309">MKKFIDFNRMDVSQDVELMLEEILSNNCQFKKWSDIEYGILGTFYTPFLILAQKLLKKAETNKWSQKLEKSFYQVIYNDIEKIGIRTLILEMNIYKTTKGLKGKNSTMEYNYYINEVLNDSQYIKKILYKYPVLKKCLIRKVYYDSVYLIDIYTKYHLEYEKLSKLFHFSKNVQLESFIDSNGDAHINGRKVYILELSNKKKLVYKPRDVSVEVIFYNILNYIEGSFNIKKSSLRILDCGDHGWSEYIRSENCNYFSEVRLYYRRIGIILFIAYILGVRDLHYENLIISGESPFFIDTENSLVYSQKVDILNSAEEEAKKFLSNSVLNIGILPLTRERMNGIKVDFSVLGQVEEQILPIKVPYIVNVGTSDMKIAYTTKKIIKPTCVPDVNGQYLPLDVGYSELLKGFRDSYHLFMENNAIWRRVFEELNNEVKSRYLINDTYIYSSLLNSSYHPKLMVDEKERTEFLERVLIKNRYQNDSLRIMEISSLENCEIPYFYCISYKKSLFDLNGNEVKDYFSYTPIELLTFKLKKLSVYDFRIQNNFITAALGLNNLTLYTKNVTYNMLRNSRVHYKNINETLYKIAKIITERAVFNASRDEVTWFIKKPSKTSKVIEPCDLYIYNGLAGFAIFYYSLTYSQLKKDEYKNMCELIKKQLFRYTEEFIRELPHNRTGIMNGEASIVYCYQILFKITKKVQFIEFAKKHMNGVLQIAKYDMQNDWLAGNAGVIVVLVNMYAITKNERYINAIQELIYNMVRKGIHLCGGIGWKSVENLPPLTGVAHGNSGVIMALTKALEVFPEKNSLIKLIKDALVYENYNYNKKFNNWRDLRTNTVNDNGDRIGWCNGAAGVLLSRLEILRLKIPEISDIANKDVNKAYEKIKTSKIGDDLCLCHGIMGINLILDECDKTKLKSYKLVEIIQHHLQNEYETEYNMGFMTGLSGVGYALLSFINEENPNVLKGEI</sequence>
<feature type="binding site" evidence="1">
    <location>
        <position position="893"/>
    </location>
    <ligand>
        <name>Zn(2+)</name>
        <dbReference type="ChEBI" id="CHEBI:29105"/>
    </ligand>
</feature>
<dbReference type="InterPro" id="IPR017146">
    <property type="entry name" value="Lanti_2_LanM"/>
</dbReference>
<dbReference type="PIRSF" id="PIRSF037228">
    <property type="entry name" value="Lant_mod_RumM"/>
    <property type="match status" value="1"/>
</dbReference>
<dbReference type="CDD" id="cd04792">
    <property type="entry name" value="LanM-like"/>
    <property type="match status" value="1"/>
</dbReference>
<feature type="binding site" evidence="1">
    <location>
        <position position="844"/>
    </location>
    <ligand>
        <name>Zn(2+)</name>
        <dbReference type="ChEBI" id="CHEBI:29105"/>
    </ligand>
</feature>
<evidence type="ECO:0000313" key="4">
    <source>
        <dbReference type="Proteomes" id="UP000515789"/>
    </source>
</evidence>
<dbReference type="Proteomes" id="UP000515789">
    <property type="component" value="Chromosome"/>
</dbReference>
<dbReference type="PANTHER" id="PTHR12736">
    <property type="entry name" value="LANC-LIKE PROTEIN"/>
    <property type="match status" value="1"/>
</dbReference>
<keyword evidence="1" id="KW-0479">Metal-binding</keyword>
<name>A0A7G5MVS5_9FIRM</name>
<dbReference type="GO" id="GO:0031179">
    <property type="term" value="P:peptide modification"/>
    <property type="evidence" value="ECO:0007669"/>
    <property type="project" value="InterPro"/>
</dbReference>
<dbReference type="SUPFAM" id="SSF158745">
    <property type="entry name" value="LanC-like"/>
    <property type="match status" value="1"/>
</dbReference>
<dbReference type="PRINTS" id="PR01950">
    <property type="entry name" value="LANCSUPER"/>
</dbReference>
<keyword evidence="1" id="KW-0862">Zinc</keyword>
<dbReference type="AlphaFoldDB" id="A0A7G5MVS5"/>
<dbReference type="NCBIfam" id="TIGR03897">
    <property type="entry name" value="lanti_2_LanM"/>
    <property type="match status" value="1"/>
</dbReference>
<evidence type="ECO:0000313" key="3">
    <source>
        <dbReference type="EMBL" id="QMW78718.1"/>
    </source>
</evidence>
<evidence type="ECO:0000256" key="1">
    <source>
        <dbReference type="PIRSR" id="PIRSR607822-1"/>
    </source>
</evidence>
<reference evidence="3 4" key="1">
    <citation type="submission" date="2019-04" db="EMBL/GenBank/DDBJ databases">
        <authorList>
            <person name="Schori C."/>
            <person name="Ahrens C."/>
        </authorList>
    </citation>
    <scope>NUCLEOTIDE SEQUENCE [LARGE SCALE GENOMIC DNA]</scope>
    <source>
        <strain evidence="3 4">DSM 2950</strain>
    </source>
</reference>
<dbReference type="EMBL" id="CP039126">
    <property type="protein sequence ID" value="QMW78718.1"/>
    <property type="molecule type" value="Genomic_DNA"/>
</dbReference>
<accession>A0A7G5MVS5</accession>
<feature type="binding site" evidence="1">
    <location>
        <position position="892"/>
    </location>
    <ligand>
        <name>Zn(2+)</name>
        <dbReference type="ChEBI" id="CHEBI:29105"/>
    </ligand>
</feature>
<dbReference type="PANTHER" id="PTHR12736:SF7">
    <property type="entry name" value="LANC-LIKE PROTEIN 3"/>
    <property type="match status" value="1"/>
</dbReference>
<dbReference type="GO" id="GO:0046872">
    <property type="term" value="F:metal ion binding"/>
    <property type="evidence" value="ECO:0007669"/>
    <property type="project" value="UniProtKB-KW"/>
</dbReference>
<dbReference type="GeneID" id="75051266"/>
<dbReference type="Pfam" id="PF13575">
    <property type="entry name" value="DUF4135"/>
    <property type="match status" value="1"/>
</dbReference>
<dbReference type="InterPro" id="IPR007822">
    <property type="entry name" value="LANC-like"/>
</dbReference>
<protein>
    <submittedName>
        <fullName evidence="3">Type 2 lantipeptide synthetase LanM</fullName>
    </submittedName>
</protein>
<dbReference type="InterPro" id="IPR025410">
    <property type="entry name" value="Lant_dehyd"/>
</dbReference>
<dbReference type="GO" id="GO:0005886">
    <property type="term" value="C:plasma membrane"/>
    <property type="evidence" value="ECO:0007669"/>
    <property type="project" value="TreeGrafter"/>
</dbReference>
<gene>
    <name evidence="3" type="primary">lanM</name>
    <name evidence="3" type="ORF">E5259_14590</name>
</gene>
<proteinExistence type="predicted"/>
<dbReference type="Pfam" id="PF05147">
    <property type="entry name" value="LANC_like"/>
    <property type="match status" value="1"/>
</dbReference>
<dbReference type="SMART" id="SM01260">
    <property type="entry name" value="LANC_like"/>
    <property type="match status" value="1"/>
</dbReference>
<organism evidence="3 4">
    <name type="scientific">Blautia producta</name>
    <dbReference type="NCBI Taxonomy" id="33035"/>
    <lineage>
        <taxon>Bacteria</taxon>
        <taxon>Bacillati</taxon>
        <taxon>Bacillota</taxon>
        <taxon>Clostridia</taxon>
        <taxon>Lachnospirales</taxon>
        <taxon>Lachnospiraceae</taxon>
        <taxon>Blautia</taxon>
    </lineage>
</organism>
<evidence type="ECO:0000259" key="2">
    <source>
        <dbReference type="Pfam" id="PF13575"/>
    </source>
</evidence>
<dbReference type="Gene3D" id="1.50.10.20">
    <property type="match status" value="1"/>
</dbReference>
<feature type="domain" description="Lantibiotic biosynthesis protein dehydration" evidence="2">
    <location>
        <begin position="131"/>
        <end position="499"/>
    </location>
</feature>
<dbReference type="RefSeq" id="WP_018597313.1">
    <property type="nucleotide sequence ID" value="NZ_CABLBP010000047.1"/>
</dbReference>